<comment type="caution">
    <text evidence="3">The sequence shown here is derived from an EMBL/GenBank/DDBJ whole genome shotgun (WGS) entry which is preliminary data.</text>
</comment>
<gene>
    <name evidence="3" type="ORF">COCNU_13G008350</name>
</gene>
<evidence type="ECO:0000313" key="3">
    <source>
        <dbReference type="EMBL" id="KAG1367045.1"/>
    </source>
</evidence>
<proteinExistence type="predicted"/>
<feature type="coiled-coil region" evidence="1">
    <location>
        <begin position="74"/>
        <end position="108"/>
    </location>
</feature>
<name>A0A8K0IU67_COCNU</name>
<dbReference type="Proteomes" id="UP000797356">
    <property type="component" value="Chromosome 13"/>
</dbReference>
<sequence length="183" mass="21065">MPTFETATTIPSPTLSKEVALSTPLQLEDAMGKRNKKAIGKKVGRRVGSSESHDSPLLVDIDPLPHGVLIRPQIRSLKKEIHRLKKKLRKIEDDLQESRKNASKKTIKVTHLKNLHRKDSSNFSIQKDSFEKEMAKMKRSASNKSWKLTSKIRSLEIDLMVMKKKFQLLEETSSWSTERIRYD</sequence>
<evidence type="ECO:0000256" key="2">
    <source>
        <dbReference type="SAM" id="MobiDB-lite"/>
    </source>
</evidence>
<feature type="compositionally biased region" description="Basic residues" evidence="2">
    <location>
        <begin position="33"/>
        <end position="45"/>
    </location>
</feature>
<keyword evidence="4" id="KW-1185">Reference proteome</keyword>
<keyword evidence="1" id="KW-0175">Coiled coil</keyword>
<dbReference type="OrthoDB" id="341452at2759"/>
<feature type="region of interest" description="Disordered" evidence="2">
    <location>
        <begin position="33"/>
        <end position="54"/>
    </location>
</feature>
<protein>
    <submittedName>
        <fullName evidence="3">Uncharacterized protein</fullName>
    </submittedName>
</protein>
<dbReference type="EMBL" id="CM017884">
    <property type="protein sequence ID" value="KAG1367045.1"/>
    <property type="molecule type" value="Genomic_DNA"/>
</dbReference>
<organism evidence="3 4">
    <name type="scientific">Cocos nucifera</name>
    <name type="common">Coconut palm</name>
    <dbReference type="NCBI Taxonomy" id="13894"/>
    <lineage>
        <taxon>Eukaryota</taxon>
        <taxon>Viridiplantae</taxon>
        <taxon>Streptophyta</taxon>
        <taxon>Embryophyta</taxon>
        <taxon>Tracheophyta</taxon>
        <taxon>Spermatophyta</taxon>
        <taxon>Magnoliopsida</taxon>
        <taxon>Liliopsida</taxon>
        <taxon>Arecaceae</taxon>
        <taxon>Arecoideae</taxon>
        <taxon>Cocoseae</taxon>
        <taxon>Attaleinae</taxon>
        <taxon>Cocos</taxon>
    </lineage>
</organism>
<evidence type="ECO:0000313" key="4">
    <source>
        <dbReference type="Proteomes" id="UP000797356"/>
    </source>
</evidence>
<evidence type="ECO:0000256" key="1">
    <source>
        <dbReference type="SAM" id="Coils"/>
    </source>
</evidence>
<accession>A0A8K0IU67</accession>
<reference evidence="3" key="1">
    <citation type="journal article" date="2017" name="Gigascience">
        <title>The genome draft of coconut (Cocos nucifera).</title>
        <authorList>
            <person name="Xiao Y."/>
            <person name="Xu P."/>
            <person name="Fan H."/>
            <person name="Baudouin L."/>
            <person name="Xia W."/>
            <person name="Bocs S."/>
            <person name="Xu J."/>
            <person name="Li Q."/>
            <person name="Guo A."/>
            <person name="Zhou L."/>
            <person name="Li J."/>
            <person name="Wu Y."/>
            <person name="Ma Z."/>
            <person name="Armero A."/>
            <person name="Issali A.E."/>
            <person name="Liu N."/>
            <person name="Peng M."/>
            <person name="Yang Y."/>
        </authorList>
    </citation>
    <scope>NUCLEOTIDE SEQUENCE</scope>
    <source>
        <tissue evidence="3">Spear leaf of Hainan Tall coconut</tissue>
    </source>
</reference>
<reference evidence="3" key="2">
    <citation type="submission" date="2019-07" db="EMBL/GenBank/DDBJ databases">
        <authorList>
            <person name="Yang Y."/>
            <person name="Bocs S."/>
            <person name="Baudouin L."/>
        </authorList>
    </citation>
    <scope>NUCLEOTIDE SEQUENCE</scope>
    <source>
        <tissue evidence="3">Spear leaf of Hainan Tall coconut</tissue>
    </source>
</reference>
<dbReference type="AlphaFoldDB" id="A0A8K0IU67"/>